<reference evidence="1" key="1">
    <citation type="journal article" date="2021" name="Proc. Natl. Acad. Sci. U.S.A.">
        <title>A Catalog of Tens of Thousands of Viruses from Human Metagenomes Reveals Hidden Associations with Chronic Diseases.</title>
        <authorList>
            <person name="Tisza M.J."/>
            <person name="Buck C.B."/>
        </authorList>
    </citation>
    <scope>NUCLEOTIDE SEQUENCE</scope>
    <source>
        <strain evidence="1">CtReX5</strain>
    </source>
</reference>
<organism evidence="1">
    <name type="scientific">virus sp. ctReX5</name>
    <dbReference type="NCBI Taxonomy" id="2825818"/>
    <lineage>
        <taxon>Viruses</taxon>
    </lineage>
</organism>
<name>A0A8S5RKX4_9VIRU</name>
<sequence length="48" mass="6027">MWFKSTPHQSQQTRLATEKQNYDCLFVVITNRRVERIRRYALIIFRRR</sequence>
<proteinExistence type="predicted"/>
<evidence type="ECO:0000313" key="1">
    <source>
        <dbReference type="EMBL" id="DAE32015.1"/>
    </source>
</evidence>
<accession>A0A8S5RKX4</accession>
<protein>
    <submittedName>
        <fullName evidence="1">Uncharacterized protein</fullName>
    </submittedName>
</protein>
<dbReference type="EMBL" id="BK059114">
    <property type="protein sequence ID" value="DAE32015.1"/>
    <property type="molecule type" value="Genomic_DNA"/>
</dbReference>